<feature type="region of interest" description="Disordered" evidence="16">
    <location>
        <begin position="604"/>
        <end position="623"/>
    </location>
</feature>
<evidence type="ECO:0000256" key="1">
    <source>
        <dbReference type="ARBA" id="ARBA00001974"/>
    </source>
</evidence>
<keyword evidence="12" id="KW-0508">mRNA splicing</keyword>
<dbReference type="SUPFAM" id="SSF75471">
    <property type="entry name" value="YhbY-like"/>
    <property type="match status" value="3"/>
</dbReference>
<dbReference type="GO" id="GO:0019139">
    <property type="term" value="F:cytokinin dehydrogenase activity"/>
    <property type="evidence" value="ECO:0007669"/>
    <property type="project" value="UniProtKB-EC"/>
</dbReference>
<keyword evidence="9" id="KW-0274">FAD</keyword>
<keyword evidence="10 15" id="KW-0694">RNA-binding</keyword>
<dbReference type="InterPro" id="IPR036318">
    <property type="entry name" value="FAD-bd_PCMH-like_sf"/>
</dbReference>
<evidence type="ECO:0000256" key="13">
    <source>
        <dbReference type="ARBA" id="ARBA00023274"/>
    </source>
</evidence>
<dbReference type="EC" id="1.5.99.12" evidence="3"/>
<feature type="domain" description="CRM" evidence="18">
    <location>
        <begin position="645"/>
        <end position="741"/>
    </location>
</feature>
<feature type="domain" description="CRM" evidence="18">
    <location>
        <begin position="832"/>
        <end position="929"/>
    </location>
</feature>
<dbReference type="Pfam" id="PF01565">
    <property type="entry name" value="FAD_binding_4"/>
    <property type="match status" value="1"/>
</dbReference>
<feature type="compositionally biased region" description="Low complexity" evidence="16">
    <location>
        <begin position="529"/>
        <end position="538"/>
    </location>
</feature>
<evidence type="ECO:0000256" key="6">
    <source>
        <dbReference type="ARBA" id="ARBA00022640"/>
    </source>
</evidence>
<name>A0A8S2AR93_ARAAE</name>
<dbReference type="SMART" id="SM01103">
    <property type="entry name" value="CRS1_YhbY"/>
    <property type="match status" value="3"/>
</dbReference>
<sequence length="1242" mass="139711">MTSNLGSSSIITLITLFISLTPTLIKSDEGIDVFLPISLNLTVLTDPFSISAASHDFGNITDENPGAVLCPSSTTEVARLLRFANGGFSYNGGSTGPAPTFKVAARGQGHSLRGQASAPGGVVVNMTCLAKAAKPAAVVISADGTYADVAAGTMWVDVLKAAVERGVSPVSWTDYLYLSVGGTLSNAGIGGQTFRHGPQISNVHELDVITGGLGQFGIITRARIALDHAPTRVKWSRILYSDFSAFKRDQERLISMTNDLGVDFLEGQLMMSNGFVDTSFFPLSDQTRVASLVNDHRIIYVLEVAKYYDRTTLPIIDQVIDMLTRTLGFAPGFMFVQDVPYFDFLNRVRNEEDKLRSLGLWEVPHPWLNIFVPGSRILDFHDGVINGLLLNQTSTTGVTLFYPTNRNKWNNRMSTMTPDEDVFYVIGLLQSAGGSQNWQELENLNDKVIQFRSFNHPVRFHTRELSVIRATIDIDTHQRKKTKRKPKPGFFEEISDKWSSRNSPKTEKLPWQKQEEQIQHHKDDEDESSSNLSSGYGLSDKRTDSNRLYSANEPSSFPRPSGYMSAPWVNNGGSKGVNFTTSFEQGVESSSFDDVITVDRYRRDNDSSSRAVDSDLDDSERGMIDSGKDKGIWRTRRSNTVDAERVVPEHELRRLRNVALRMVERVKVGSAGITQALVEAIHEKWEVDEVVKLKFGEPFSLNMKRTHEVLEKKTGGLVIWRSGSSVVLYRGISYKLKCVQTFIKQNNLDTKPEINRSVEARDYIPEDANYPKNVPKEQLSELCELNDLLDELGPRFHDWTGCAPFPVDADLLPGYVEGYRCPFRILPQGVKPCLSNTEMTEMRRLARTSPPHFALGRSRELQGLAKAMVKLWAKSAIAKIAIKRGVENTRNERMAEELKRLTRGVLVSRNKEYIVFYRGNDFMPPAVAEALTERQKEITEVLQTKEDQAREMASTRVTLTSQAKSPKTQLLAGTLAETIAASSRWAPDASSVDIEELKRESASIKRAALIRDLELRLLYGKQKLRRAERDLAKVQKDLDPSELPTDSEIITEEERLLYRKIGLSMDPFLLLGRREVYDGTIENMHLHWKHRELVKVIVRGKSLPQVKHISISLEAESGGVLVSVDKTMKGYAIILYRGKNYQMPFRLRPSNLLTRKKAFARSIELQRREALKYHVADLEERIELLKTGQDDDGEPGKKSDGEEENLYLRVDESDFSSDEDESLEWELEKNETLLSSEEEEEA</sequence>
<keyword evidence="4" id="KW-0150">Chloroplast</keyword>
<dbReference type="SUPFAM" id="SSF56176">
    <property type="entry name" value="FAD-binding/transporter-associated domain-like"/>
    <property type="match status" value="1"/>
</dbReference>
<dbReference type="InterPro" id="IPR035920">
    <property type="entry name" value="YhbY-like_sf"/>
</dbReference>
<evidence type="ECO:0000256" key="8">
    <source>
        <dbReference type="ARBA" id="ARBA00022737"/>
    </source>
</evidence>
<keyword evidence="8" id="KW-0677">Repeat</keyword>
<dbReference type="InterPro" id="IPR016164">
    <property type="entry name" value="FAD-linked_Oxase-like_C"/>
</dbReference>
<keyword evidence="6" id="KW-0934">Plastid</keyword>
<protein>
    <recommendedName>
        <fullName evidence="3">cytokinin dehydrogenase</fullName>
        <ecNumber evidence="3">1.5.99.12</ecNumber>
    </recommendedName>
</protein>
<feature type="signal peptide" evidence="17">
    <location>
        <begin position="1"/>
        <end position="27"/>
    </location>
</feature>
<dbReference type="Gene3D" id="3.30.43.10">
    <property type="entry name" value="Uridine Diphospho-n-acetylenolpyruvylglucosamine Reductase, domain 2"/>
    <property type="match status" value="1"/>
</dbReference>
<dbReference type="PANTHER" id="PTHR31846:SF7">
    <property type="entry name" value="CRS1 _ YHBY (CRM) DOMAIN-CONTAINING PROTEIN"/>
    <property type="match status" value="1"/>
</dbReference>
<feature type="compositionally biased region" description="Polar residues" evidence="16">
    <location>
        <begin position="546"/>
        <end position="555"/>
    </location>
</feature>
<keyword evidence="7" id="KW-0507">mRNA processing</keyword>
<dbReference type="GO" id="GO:0009690">
    <property type="term" value="P:cytokinin metabolic process"/>
    <property type="evidence" value="ECO:0007669"/>
    <property type="project" value="InterPro"/>
</dbReference>
<keyword evidence="5" id="KW-0285">Flavoprotein</keyword>
<comment type="subcellular location">
    <subcellularLocation>
        <location evidence="2">Plastid</location>
        <location evidence="2">Chloroplast</location>
    </subcellularLocation>
</comment>
<dbReference type="InterPro" id="IPR016167">
    <property type="entry name" value="FAD-bd_PCMH_sub1"/>
</dbReference>
<evidence type="ECO:0000313" key="21">
    <source>
        <dbReference type="Proteomes" id="UP000682877"/>
    </source>
</evidence>
<dbReference type="InterPro" id="IPR006094">
    <property type="entry name" value="Oxid_FAD_bind_N"/>
</dbReference>
<proteinExistence type="predicted"/>
<dbReference type="GO" id="GO:1990904">
    <property type="term" value="C:ribonucleoprotein complex"/>
    <property type="evidence" value="ECO:0007669"/>
    <property type="project" value="UniProtKB-KW"/>
</dbReference>
<dbReference type="Gene3D" id="3.40.462.10">
    <property type="entry name" value="FAD-linked oxidases, C-terminal domain"/>
    <property type="match status" value="1"/>
</dbReference>
<evidence type="ECO:0000259" key="18">
    <source>
        <dbReference type="PROSITE" id="PS51295"/>
    </source>
</evidence>
<dbReference type="EMBL" id="LR999457">
    <property type="protein sequence ID" value="CAE6169266.1"/>
    <property type="molecule type" value="Genomic_DNA"/>
</dbReference>
<dbReference type="InterPro" id="IPR045278">
    <property type="entry name" value="CRS1/CFM2/CFM3"/>
</dbReference>
<evidence type="ECO:0000256" key="9">
    <source>
        <dbReference type="ARBA" id="ARBA00022827"/>
    </source>
</evidence>
<evidence type="ECO:0000256" key="12">
    <source>
        <dbReference type="ARBA" id="ARBA00023187"/>
    </source>
</evidence>
<organism evidence="20 21">
    <name type="scientific">Arabidopsis arenosa</name>
    <name type="common">Sand rock-cress</name>
    <name type="synonym">Cardaminopsis arenosa</name>
    <dbReference type="NCBI Taxonomy" id="38785"/>
    <lineage>
        <taxon>Eukaryota</taxon>
        <taxon>Viridiplantae</taxon>
        <taxon>Streptophyta</taxon>
        <taxon>Embryophyta</taxon>
        <taxon>Tracheophyta</taxon>
        <taxon>Spermatophyta</taxon>
        <taxon>Magnoliopsida</taxon>
        <taxon>eudicotyledons</taxon>
        <taxon>Gunneridae</taxon>
        <taxon>Pentapetalae</taxon>
        <taxon>rosids</taxon>
        <taxon>malvids</taxon>
        <taxon>Brassicales</taxon>
        <taxon>Brassicaceae</taxon>
        <taxon>Camelineae</taxon>
        <taxon>Arabidopsis</taxon>
    </lineage>
</organism>
<evidence type="ECO:0000256" key="3">
    <source>
        <dbReference type="ARBA" id="ARBA00011928"/>
    </source>
</evidence>
<dbReference type="FunFam" id="3.30.110.60:FF:000002">
    <property type="entry name" value="CRS2-associated factor 1, chloroplastic"/>
    <property type="match status" value="2"/>
</dbReference>
<keyword evidence="17" id="KW-0732">Signal</keyword>
<dbReference type="InterPro" id="IPR016166">
    <property type="entry name" value="FAD-bd_PCMH"/>
</dbReference>
<evidence type="ECO:0000256" key="15">
    <source>
        <dbReference type="PROSITE-ProRule" id="PRU00626"/>
    </source>
</evidence>
<feature type="region of interest" description="Disordered" evidence="16">
    <location>
        <begin position="477"/>
        <end position="561"/>
    </location>
</feature>
<feature type="region of interest" description="Disordered" evidence="16">
    <location>
        <begin position="1186"/>
        <end position="1242"/>
    </location>
</feature>
<evidence type="ECO:0000256" key="14">
    <source>
        <dbReference type="ARBA" id="ARBA00048224"/>
    </source>
</evidence>
<evidence type="ECO:0000256" key="10">
    <source>
        <dbReference type="ARBA" id="ARBA00022884"/>
    </source>
</evidence>
<comment type="cofactor">
    <cofactor evidence="1">
        <name>FAD</name>
        <dbReference type="ChEBI" id="CHEBI:57692"/>
    </cofactor>
</comment>
<dbReference type="PROSITE" id="PS51387">
    <property type="entry name" value="FAD_PCMH"/>
    <property type="match status" value="1"/>
</dbReference>
<feature type="domain" description="FAD-binding PCMH-type" evidence="19">
    <location>
        <begin position="61"/>
        <end position="286"/>
    </location>
</feature>
<dbReference type="GO" id="GO:0009507">
    <property type="term" value="C:chloroplast"/>
    <property type="evidence" value="ECO:0007669"/>
    <property type="project" value="UniProtKB-SubCell"/>
</dbReference>
<dbReference type="PROSITE" id="PS51295">
    <property type="entry name" value="CRM"/>
    <property type="match status" value="3"/>
</dbReference>
<evidence type="ECO:0000256" key="16">
    <source>
        <dbReference type="SAM" id="MobiDB-lite"/>
    </source>
</evidence>
<dbReference type="Gene3D" id="3.30.465.10">
    <property type="match status" value="1"/>
</dbReference>
<dbReference type="AlphaFoldDB" id="A0A8S2AR93"/>
<evidence type="ECO:0000256" key="2">
    <source>
        <dbReference type="ARBA" id="ARBA00004229"/>
    </source>
</evidence>
<keyword evidence="13" id="KW-0687">Ribonucleoprotein</keyword>
<reference evidence="20" key="1">
    <citation type="submission" date="2021-01" db="EMBL/GenBank/DDBJ databases">
        <authorList>
            <person name="Bezrukov I."/>
        </authorList>
    </citation>
    <scope>NUCLEOTIDE SEQUENCE</scope>
</reference>
<feature type="domain" description="CRM" evidence="18">
    <location>
        <begin position="1048"/>
        <end position="1148"/>
    </location>
</feature>
<keyword evidence="11" id="KW-0809">Transit peptide</keyword>
<dbReference type="GO" id="GO:0006397">
    <property type="term" value="P:mRNA processing"/>
    <property type="evidence" value="ECO:0007669"/>
    <property type="project" value="UniProtKB-KW"/>
</dbReference>
<dbReference type="InterPro" id="IPR016169">
    <property type="entry name" value="FAD-bd_PCMH_sub2"/>
</dbReference>
<evidence type="ECO:0000256" key="5">
    <source>
        <dbReference type="ARBA" id="ARBA00022630"/>
    </source>
</evidence>
<dbReference type="InterPro" id="IPR001890">
    <property type="entry name" value="RNA-binding_CRM"/>
</dbReference>
<dbReference type="InterPro" id="IPR016170">
    <property type="entry name" value="Cytok_DH_C_sf"/>
</dbReference>
<dbReference type="Proteomes" id="UP000682877">
    <property type="component" value="Chromosome 7"/>
</dbReference>
<feature type="compositionally biased region" description="Basic residues" evidence="16">
    <location>
        <begin position="478"/>
        <end position="487"/>
    </location>
</feature>
<dbReference type="GO" id="GO:0000373">
    <property type="term" value="P:Group II intron splicing"/>
    <property type="evidence" value="ECO:0007669"/>
    <property type="project" value="UniProtKB-ARBA"/>
</dbReference>
<gene>
    <name evidence="20" type="ORF">AARE701A_LOCUS18116</name>
</gene>
<evidence type="ECO:0000256" key="17">
    <source>
        <dbReference type="SAM" id="SignalP"/>
    </source>
</evidence>
<keyword evidence="21" id="KW-1185">Reference proteome</keyword>
<accession>A0A8S2AR93</accession>
<evidence type="ECO:0000313" key="20">
    <source>
        <dbReference type="EMBL" id="CAE6169266.1"/>
    </source>
</evidence>
<dbReference type="PANTHER" id="PTHR31846">
    <property type="entry name" value="CRS1 / YHBY (CRM) DOMAIN-CONTAINING PROTEIN"/>
    <property type="match status" value="1"/>
</dbReference>
<dbReference type="InterPro" id="IPR015345">
    <property type="entry name" value="Cytokinin_DH_FAD/cytokin-bd"/>
</dbReference>
<dbReference type="GO" id="GO:0071949">
    <property type="term" value="F:FAD binding"/>
    <property type="evidence" value="ECO:0007669"/>
    <property type="project" value="InterPro"/>
</dbReference>
<feature type="compositionally biased region" description="Basic and acidic residues" evidence="16">
    <location>
        <begin position="494"/>
        <end position="523"/>
    </location>
</feature>
<dbReference type="Pfam" id="PF01985">
    <property type="entry name" value="CRS1_YhbY"/>
    <property type="match status" value="3"/>
</dbReference>
<feature type="compositionally biased region" description="Acidic residues" evidence="16">
    <location>
        <begin position="1213"/>
        <end position="1225"/>
    </location>
</feature>
<evidence type="ECO:0000256" key="7">
    <source>
        <dbReference type="ARBA" id="ARBA00022664"/>
    </source>
</evidence>
<evidence type="ECO:0000256" key="4">
    <source>
        <dbReference type="ARBA" id="ARBA00022528"/>
    </source>
</evidence>
<dbReference type="Pfam" id="PF09265">
    <property type="entry name" value="Cytokin-bind"/>
    <property type="match status" value="1"/>
</dbReference>
<comment type="catalytic activity">
    <reaction evidence="14">
        <text>N(6)-dimethylallyladenine + A + H2O = 3-methyl-2-butenal + adenine + AH2</text>
        <dbReference type="Rhea" id="RHEA:13625"/>
        <dbReference type="ChEBI" id="CHEBI:13193"/>
        <dbReference type="ChEBI" id="CHEBI:15377"/>
        <dbReference type="ChEBI" id="CHEBI:15825"/>
        <dbReference type="ChEBI" id="CHEBI:16708"/>
        <dbReference type="ChEBI" id="CHEBI:17499"/>
        <dbReference type="ChEBI" id="CHEBI:17660"/>
        <dbReference type="EC" id="1.5.99.12"/>
    </reaction>
</comment>
<evidence type="ECO:0000259" key="19">
    <source>
        <dbReference type="PROSITE" id="PS51387"/>
    </source>
</evidence>
<dbReference type="SUPFAM" id="SSF55103">
    <property type="entry name" value="FAD-linked oxidases, C-terminal domain"/>
    <property type="match status" value="1"/>
</dbReference>
<dbReference type="GO" id="GO:0003729">
    <property type="term" value="F:mRNA binding"/>
    <property type="evidence" value="ECO:0007669"/>
    <property type="project" value="InterPro"/>
</dbReference>
<evidence type="ECO:0000256" key="11">
    <source>
        <dbReference type="ARBA" id="ARBA00022946"/>
    </source>
</evidence>
<dbReference type="Gene3D" id="3.30.110.60">
    <property type="entry name" value="YhbY-like"/>
    <property type="match status" value="3"/>
</dbReference>
<feature type="chain" id="PRO_5035802956" description="cytokinin dehydrogenase" evidence="17">
    <location>
        <begin position="28"/>
        <end position="1242"/>
    </location>
</feature>